<reference evidence="1" key="1">
    <citation type="journal article" date="2015" name="Nature">
        <title>Complex archaea that bridge the gap between prokaryotes and eukaryotes.</title>
        <authorList>
            <person name="Spang A."/>
            <person name="Saw J.H."/>
            <person name="Jorgensen S.L."/>
            <person name="Zaremba-Niedzwiedzka K."/>
            <person name="Martijn J."/>
            <person name="Lind A.E."/>
            <person name="van Eijk R."/>
            <person name="Schleper C."/>
            <person name="Guy L."/>
            <person name="Ettema T.J."/>
        </authorList>
    </citation>
    <scope>NUCLEOTIDE SEQUENCE</scope>
</reference>
<proteinExistence type="predicted"/>
<comment type="caution">
    <text evidence="1">The sequence shown here is derived from an EMBL/GenBank/DDBJ whole genome shotgun (WGS) entry which is preliminary data.</text>
</comment>
<name>A0A0F9GLA6_9ZZZZ</name>
<protein>
    <recommendedName>
        <fullName evidence="2">Apea-like HEPN domain-containing protein</fullName>
    </recommendedName>
</protein>
<accession>A0A0F9GLA6</accession>
<evidence type="ECO:0000313" key="1">
    <source>
        <dbReference type="EMBL" id="KKL70200.1"/>
    </source>
</evidence>
<feature type="non-terminal residue" evidence="1">
    <location>
        <position position="1"/>
    </location>
</feature>
<dbReference type="EMBL" id="LAZR01025970">
    <property type="protein sequence ID" value="KKL70200.1"/>
    <property type="molecule type" value="Genomic_DNA"/>
</dbReference>
<dbReference type="AlphaFoldDB" id="A0A0F9GLA6"/>
<evidence type="ECO:0008006" key="2">
    <source>
        <dbReference type="Google" id="ProtNLM"/>
    </source>
</evidence>
<gene>
    <name evidence="1" type="ORF">LCGC14_2107310</name>
</gene>
<organism evidence="1">
    <name type="scientific">marine sediment metagenome</name>
    <dbReference type="NCBI Taxonomy" id="412755"/>
    <lineage>
        <taxon>unclassified sequences</taxon>
        <taxon>metagenomes</taxon>
        <taxon>ecological metagenomes</taxon>
    </lineage>
</organism>
<sequence length="352" mass="41755">YNLLYNIYHKLVNDKTSSVDTIFSSFLSDWNEIISNKKTEVLFKILLDNTYQFNHESLNNHHLFQFKSEVIYLVSSLNPFINYPLIEKCLVYRKKIPINIPVNPFGFSSREHHQLSIKGRELISDIDLYLCALFISGVNIIKEKQFLDYNLWVMVKDEDLYQKFDYFVVPRDDRQITEEIYKNSIETYDNLIRKNFNSSKCVPLLYGLKEITIKHLNFIEWILNAHIIVEYLFAPGKEGELSYRISQNAAFFLSEDITSFKENFYFFREIYVLRSGIIHGGTPDINKTIKRLNERTSYDVKKLENIIEIFQEKLIKIIKKIIDTAESFPRFKKLMEGNPLYFLENTDANFNK</sequence>